<feature type="binding site" evidence="9">
    <location>
        <position position="81"/>
    </location>
    <ligand>
        <name>ATP</name>
        <dbReference type="ChEBI" id="CHEBI:30616"/>
    </ligand>
</feature>
<dbReference type="InterPro" id="IPR017441">
    <property type="entry name" value="Protein_kinase_ATP_BS"/>
</dbReference>
<feature type="domain" description="Protein kinase" evidence="10">
    <location>
        <begin position="52"/>
        <end position="350"/>
    </location>
</feature>
<dbReference type="SUPFAM" id="SSF56112">
    <property type="entry name" value="Protein kinase-like (PK-like)"/>
    <property type="match status" value="1"/>
</dbReference>
<gene>
    <name evidence="11" type="ORF">PRK78_007322</name>
</gene>
<organism evidence="11 12">
    <name type="scientific">Emydomyces testavorans</name>
    <dbReference type="NCBI Taxonomy" id="2070801"/>
    <lineage>
        <taxon>Eukaryota</taxon>
        <taxon>Fungi</taxon>
        <taxon>Dikarya</taxon>
        <taxon>Ascomycota</taxon>
        <taxon>Pezizomycotina</taxon>
        <taxon>Eurotiomycetes</taxon>
        <taxon>Eurotiomycetidae</taxon>
        <taxon>Onygenales</taxon>
        <taxon>Nannizziopsiaceae</taxon>
        <taxon>Emydomyces</taxon>
    </lineage>
</organism>
<evidence type="ECO:0000256" key="3">
    <source>
        <dbReference type="ARBA" id="ARBA00022679"/>
    </source>
</evidence>
<sequence>MSSRRLIQPRVFPTSGFEVAEATSIVEEEMLPGYIPDKFYPVRLGEILNDRYQVVGKLGYGTTSTVWLGRDLQEDGYAALKVYLSGLDRDNELKVYNCLNMIDSDHPGKAFIRKLLGSFQLKGPHGNHLCLVHEPLGLNLDQVLDFYPKRKLPLEILKSSLRQILVAVNFLNVQAGIIHTEAEFSQPAPRKILEDRIIYGTRRVAPSNGLPFLCDLGEARFSSEVGIPGEDIMPNVYKAPEVILKMKWDHKVDIWSIGMVDDRVHVAEMTALLGSPPAEFLKRSEMCRAVWNEDGSWKGVVPLPDITLEGLGSEIAGKDTKGFLRWLRRILCWLPEDRATTEELLFDPWLMEGLGQEL</sequence>
<keyword evidence="3" id="KW-0808">Transferase</keyword>
<reference evidence="11" key="1">
    <citation type="submission" date="2023-03" db="EMBL/GenBank/DDBJ databases">
        <title>Emydomyces testavorans Genome Sequence.</title>
        <authorList>
            <person name="Hoyer L."/>
        </authorList>
    </citation>
    <scope>NUCLEOTIDE SEQUENCE</scope>
    <source>
        <strain evidence="11">16-2883</strain>
    </source>
</reference>
<evidence type="ECO:0000313" key="11">
    <source>
        <dbReference type="EMBL" id="WEW61826.1"/>
    </source>
</evidence>
<evidence type="ECO:0000256" key="4">
    <source>
        <dbReference type="ARBA" id="ARBA00022741"/>
    </source>
</evidence>
<dbReference type="Pfam" id="PF00069">
    <property type="entry name" value="Pkinase"/>
    <property type="match status" value="1"/>
</dbReference>
<dbReference type="EMBL" id="CP120631">
    <property type="protein sequence ID" value="WEW61826.1"/>
    <property type="molecule type" value="Genomic_DNA"/>
</dbReference>
<evidence type="ECO:0000313" key="12">
    <source>
        <dbReference type="Proteomes" id="UP001219355"/>
    </source>
</evidence>
<evidence type="ECO:0000259" key="10">
    <source>
        <dbReference type="PROSITE" id="PS50011"/>
    </source>
</evidence>
<dbReference type="InterPro" id="IPR000719">
    <property type="entry name" value="Prot_kinase_dom"/>
</dbReference>
<protein>
    <recommendedName>
        <fullName evidence="1">non-specific serine/threonine protein kinase</fullName>
        <ecNumber evidence="1">2.7.11.1</ecNumber>
    </recommendedName>
</protein>
<evidence type="ECO:0000256" key="6">
    <source>
        <dbReference type="ARBA" id="ARBA00022840"/>
    </source>
</evidence>
<dbReference type="GO" id="GO:0000245">
    <property type="term" value="P:spliceosomal complex assembly"/>
    <property type="evidence" value="ECO:0007669"/>
    <property type="project" value="TreeGrafter"/>
</dbReference>
<keyword evidence="5" id="KW-0418">Kinase</keyword>
<accession>A0AAF0IMK4</accession>
<evidence type="ECO:0000256" key="2">
    <source>
        <dbReference type="ARBA" id="ARBA00022527"/>
    </source>
</evidence>
<keyword evidence="6 9" id="KW-0067">ATP-binding</keyword>
<dbReference type="InterPro" id="IPR051334">
    <property type="entry name" value="SRPK"/>
</dbReference>
<comment type="catalytic activity">
    <reaction evidence="7">
        <text>L-threonyl-[protein] + ATP = O-phospho-L-threonyl-[protein] + ADP + H(+)</text>
        <dbReference type="Rhea" id="RHEA:46608"/>
        <dbReference type="Rhea" id="RHEA-COMP:11060"/>
        <dbReference type="Rhea" id="RHEA-COMP:11605"/>
        <dbReference type="ChEBI" id="CHEBI:15378"/>
        <dbReference type="ChEBI" id="CHEBI:30013"/>
        <dbReference type="ChEBI" id="CHEBI:30616"/>
        <dbReference type="ChEBI" id="CHEBI:61977"/>
        <dbReference type="ChEBI" id="CHEBI:456216"/>
        <dbReference type="EC" id="2.7.11.1"/>
    </reaction>
</comment>
<dbReference type="PROSITE" id="PS00107">
    <property type="entry name" value="PROTEIN_KINASE_ATP"/>
    <property type="match status" value="1"/>
</dbReference>
<evidence type="ECO:0000256" key="9">
    <source>
        <dbReference type="PROSITE-ProRule" id="PRU10141"/>
    </source>
</evidence>
<dbReference type="GO" id="GO:0005524">
    <property type="term" value="F:ATP binding"/>
    <property type="evidence" value="ECO:0007669"/>
    <property type="project" value="UniProtKB-UniRule"/>
</dbReference>
<dbReference type="Gene3D" id="1.10.510.10">
    <property type="entry name" value="Transferase(Phosphotransferase) domain 1"/>
    <property type="match status" value="1"/>
</dbReference>
<evidence type="ECO:0000256" key="5">
    <source>
        <dbReference type="ARBA" id="ARBA00022777"/>
    </source>
</evidence>
<comment type="catalytic activity">
    <reaction evidence="8">
        <text>L-seryl-[protein] + ATP = O-phospho-L-seryl-[protein] + ADP + H(+)</text>
        <dbReference type="Rhea" id="RHEA:17989"/>
        <dbReference type="Rhea" id="RHEA-COMP:9863"/>
        <dbReference type="Rhea" id="RHEA-COMP:11604"/>
        <dbReference type="ChEBI" id="CHEBI:15378"/>
        <dbReference type="ChEBI" id="CHEBI:29999"/>
        <dbReference type="ChEBI" id="CHEBI:30616"/>
        <dbReference type="ChEBI" id="CHEBI:83421"/>
        <dbReference type="ChEBI" id="CHEBI:456216"/>
        <dbReference type="EC" id="2.7.11.1"/>
    </reaction>
</comment>
<dbReference type="InterPro" id="IPR011009">
    <property type="entry name" value="Kinase-like_dom_sf"/>
</dbReference>
<dbReference type="PROSITE" id="PS50011">
    <property type="entry name" value="PROTEIN_KINASE_DOM"/>
    <property type="match status" value="1"/>
</dbReference>
<evidence type="ECO:0000256" key="1">
    <source>
        <dbReference type="ARBA" id="ARBA00012513"/>
    </source>
</evidence>
<dbReference type="GO" id="GO:0004674">
    <property type="term" value="F:protein serine/threonine kinase activity"/>
    <property type="evidence" value="ECO:0007669"/>
    <property type="project" value="UniProtKB-KW"/>
</dbReference>
<evidence type="ECO:0000256" key="7">
    <source>
        <dbReference type="ARBA" id="ARBA00047899"/>
    </source>
</evidence>
<evidence type="ECO:0000256" key="8">
    <source>
        <dbReference type="ARBA" id="ARBA00048679"/>
    </source>
</evidence>
<proteinExistence type="predicted"/>
<dbReference type="GO" id="GO:0050684">
    <property type="term" value="P:regulation of mRNA processing"/>
    <property type="evidence" value="ECO:0007669"/>
    <property type="project" value="TreeGrafter"/>
</dbReference>
<keyword evidence="2" id="KW-0723">Serine/threonine-protein kinase</keyword>
<dbReference type="Proteomes" id="UP001219355">
    <property type="component" value="Chromosome 5"/>
</dbReference>
<name>A0AAF0IMK4_9EURO</name>
<keyword evidence="12" id="KW-1185">Reference proteome</keyword>
<dbReference type="Gene3D" id="3.30.200.20">
    <property type="entry name" value="Phosphorylase Kinase, domain 1"/>
    <property type="match status" value="1"/>
</dbReference>
<dbReference type="SMART" id="SM00220">
    <property type="entry name" value="S_TKc"/>
    <property type="match status" value="1"/>
</dbReference>
<dbReference type="PANTHER" id="PTHR47634">
    <property type="entry name" value="PROTEIN KINASE DOMAIN-CONTAINING PROTEIN-RELATED"/>
    <property type="match status" value="1"/>
</dbReference>
<dbReference type="AlphaFoldDB" id="A0AAF0IMK4"/>
<dbReference type="PANTHER" id="PTHR47634:SF9">
    <property type="entry name" value="PROTEIN KINASE DOMAIN-CONTAINING PROTEIN-RELATED"/>
    <property type="match status" value="1"/>
</dbReference>
<keyword evidence="4 9" id="KW-0547">Nucleotide-binding</keyword>
<dbReference type="EC" id="2.7.11.1" evidence="1"/>